<protein>
    <submittedName>
        <fullName evidence="8">Transcription factor PIF4 isoform X2</fullName>
    </submittedName>
</protein>
<keyword evidence="2" id="KW-0805">Transcription regulation</keyword>
<feature type="compositionally biased region" description="Low complexity" evidence="5">
    <location>
        <begin position="508"/>
        <end position="518"/>
    </location>
</feature>
<dbReference type="GO" id="GO:0010017">
    <property type="term" value="P:red or far-red light signaling pathway"/>
    <property type="evidence" value="ECO:0007669"/>
    <property type="project" value="UniProtKB-ARBA"/>
</dbReference>
<evidence type="ECO:0000256" key="2">
    <source>
        <dbReference type="ARBA" id="ARBA00023015"/>
    </source>
</evidence>
<evidence type="ECO:0000256" key="3">
    <source>
        <dbReference type="ARBA" id="ARBA00023163"/>
    </source>
</evidence>
<dbReference type="InterPro" id="IPR044273">
    <property type="entry name" value="PIF3-like"/>
</dbReference>
<dbReference type="CDD" id="cd11445">
    <property type="entry name" value="bHLH_AtPIF_like"/>
    <property type="match status" value="1"/>
</dbReference>
<dbReference type="Gramene" id="Tc01v2_t014000.3">
    <property type="protein sequence ID" value="Tc01v2_p014000.3"/>
    <property type="gene ID" value="Tc01v2_g014000"/>
</dbReference>
<dbReference type="Gene3D" id="4.10.280.10">
    <property type="entry name" value="Helix-loop-helix DNA-binding domain"/>
    <property type="match status" value="1"/>
</dbReference>
<feature type="compositionally biased region" description="Basic and acidic residues" evidence="5">
    <location>
        <begin position="114"/>
        <end position="123"/>
    </location>
</feature>
<evidence type="ECO:0000256" key="1">
    <source>
        <dbReference type="ARBA" id="ARBA00004123"/>
    </source>
</evidence>
<dbReference type="AlphaFoldDB" id="A0AB32W287"/>
<sequence length="537" mass="58858">MNHCIPDWNFEYDLPIPNHKKLLGQDNELVELLWQNGQVVLHSQTQRKHVQGQKREQPTLRGGATCLTYGNSSHLINDDETTSWIQYPLEDSFEKEFCSNFFSELPSSDPLETDDSKPNRQLDQHQPQFVKSSSASPALHNMTVNSQQLNVSSAVPEFRGNPMPPPKFQFDSAQLNKSSEGLSKVCNFSPGAEHTGVNSSGGNLIQREVKECSGMTVGSSYCGSNQVRNDIDFSRGSSNGFGTTTTGLSAGTSKDDAPKAIVQNETGKTETIEPTVTSSSGGSGSSLDRTCKQSTGVISSHKRKRRDGEDYECQSETAELQSAAGNKPTQRSGSSRRSRAAEVHNLSERRRRDRINEKMRALQELIPHCNKTDKASMLDEAIEYMKSLQLQLQVMWMGSGMAPMMFPGIQHYMSRMGIGMGPPPLPSIHNPLHLSRVPVVDQSMSMAPSQNQAATCQTQQLNQVNYQHPMQNPTFSEQYARFLGFHHMQTASQPMNMFGYGPQTTGQSPVVSAPSGSGPFTGGAATTNNTSPSGKMG</sequence>
<comment type="subcellular location">
    <subcellularLocation>
        <location evidence="1">Nucleus</location>
    </subcellularLocation>
</comment>
<reference evidence="7" key="1">
    <citation type="journal article" date="1997" name="Nucleic Acids Res.">
        <title>tRNAscan-SE: a program for improved detection of transfer RNA genes in genomic sequence.</title>
        <authorList>
            <person name="Lowe T.M."/>
            <person name="Eddy S.R."/>
        </authorList>
    </citation>
    <scope>NUCLEOTIDE SEQUENCE [LARGE SCALE GENOMIC DNA]</scope>
    <source>
        <strain evidence="7">r\B97-61/B2</strain>
    </source>
</reference>
<proteinExistence type="predicted"/>
<feature type="compositionally biased region" description="Polar residues" evidence="5">
    <location>
        <begin position="124"/>
        <end position="136"/>
    </location>
</feature>
<dbReference type="GO" id="GO:0003700">
    <property type="term" value="F:DNA-binding transcription factor activity"/>
    <property type="evidence" value="ECO:0007669"/>
    <property type="project" value="InterPro"/>
</dbReference>
<dbReference type="SMART" id="SM00353">
    <property type="entry name" value="HLH"/>
    <property type="match status" value="1"/>
</dbReference>
<dbReference type="Pfam" id="PF00010">
    <property type="entry name" value="HLH"/>
    <property type="match status" value="1"/>
</dbReference>
<accession>A0AB32W287</accession>
<keyword evidence="4" id="KW-0539">Nucleus</keyword>
<feature type="compositionally biased region" description="Polar residues" evidence="5">
    <location>
        <begin position="314"/>
        <end position="330"/>
    </location>
</feature>
<evidence type="ECO:0000256" key="4">
    <source>
        <dbReference type="ARBA" id="ARBA00023242"/>
    </source>
</evidence>
<dbReference type="GeneID" id="18612195"/>
<name>A0AB32W287_THECC</name>
<dbReference type="InterPro" id="IPR011598">
    <property type="entry name" value="bHLH_dom"/>
</dbReference>
<keyword evidence="3" id="KW-0804">Transcription</keyword>
<dbReference type="FunFam" id="4.10.280.10:FF:000004">
    <property type="entry name" value="Basic helix-loop-helix transcription factor"/>
    <property type="match status" value="1"/>
</dbReference>
<organism evidence="7 8">
    <name type="scientific">Theobroma cacao</name>
    <name type="common">Cacao</name>
    <name type="synonym">Cocoa</name>
    <dbReference type="NCBI Taxonomy" id="3641"/>
    <lineage>
        <taxon>Eukaryota</taxon>
        <taxon>Viridiplantae</taxon>
        <taxon>Streptophyta</taxon>
        <taxon>Embryophyta</taxon>
        <taxon>Tracheophyta</taxon>
        <taxon>Spermatophyta</taxon>
        <taxon>Magnoliopsida</taxon>
        <taxon>eudicotyledons</taxon>
        <taxon>Gunneridae</taxon>
        <taxon>Pentapetalae</taxon>
        <taxon>rosids</taxon>
        <taxon>malvids</taxon>
        <taxon>Malvales</taxon>
        <taxon>Malvaceae</taxon>
        <taxon>Byttnerioideae</taxon>
        <taxon>Theobroma</taxon>
    </lineage>
</organism>
<dbReference type="PANTHER" id="PTHR46807:SF7">
    <property type="entry name" value="BHLH DOMAIN-CONTAINING PROTEIN"/>
    <property type="match status" value="1"/>
</dbReference>
<feature type="domain" description="BHLH" evidence="6">
    <location>
        <begin position="339"/>
        <end position="388"/>
    </location>
</feature>
<evidence type="ECO:0000259" key="6">
    <source>
        <dbReference type="PROSITE" id="PS50888"/>
    </source>
</evidence>
<feature type="region of interest" description="Disordered" evidence="5">
    <location>
        <begin position="106"/>
        <end position="136"/>
    </location>
</feature>
<dbReference type="Proteomes" id="UP000694886">
    <property type="component" value="Chromosome 1"/>
</dbReference>
<dbReference type="InterPro" id="IPR036638">
    <property type="entry name" value="HLH_DNA-bd_sf"/>
</dbReference>
<feature type="compositionally biased region" description="Low complexity" evidence="5">
    <location>
        <begin position="234"/>
        <end position="252"/>
    </location>
</feature>
<feature type="compositionally biased region" description="Basic and acidic residues" evidence="5">
    <location>
        <begin position="339"/>
        <end position="351"/>
    </location>
</feature>
<dbReference type="GO" id="GO:0046983">
    <property type="term" value="F:protein dimerization activity"/>
    <property type="evidence" value="ECO:0007669"/>
    <property type="project" value="InterPro"/>
</dbReference>
<dbReference type="RefSeq" id="XP_017971849.1">
    <property type="nucleotide sequence ID" value="XM_018116360.1"/>
</dbReference>
<dbReference type="SUPFAM" id="SSF47459">
    <property type="entry name" value="HLH, helix-loop-helix DNA-binding domain"/>
    <property type="match status" value="1"/>
</dbReference>
<dbReference type="InterPro" id="IPR047265">
    <property type="entry name" value="PIF1-like_bHLH"/>
</dbReference>
<reference evidence="8" key="2">
    <citation type="submission" date="2025-08" db="UniProtKB">
        <authorList>
            <consortium name="RefSeq"/>
        </authorList>
    </citation>
    <scope>IDENTIFICATION</scope>
</reference>
<evidence type="ECO:0000313" key="7">
    <source>
        <dbReference type="Proteomes" id="UP000694886"/>
    </source>
</evidence>
<feature type="compositionally biased region" description="Polar residues" evidence="5">
    <location>
        <begin position="524"/>
        <end position="537"/>
    </location>
</feature>
<feature type="region of interest" description="Disordered" evidence="5">
    <location>
        <begin position="234"/>
        <end position="351"/>
    </location>
</feature>
<dbReference type="GO" id="GO:0005634">
    <property type="term" value="C:nucleus"/>
    <property type="evidence" value="ECO:0007669"/>
    <property type="project" value="UniProtKB-SubCell"/>
</dbReference>
<gene>
    <name evidence="8" type="primary">LOC18612195</name>
</gene>
<feature type="region of interest" description="Disordered" evidence="5">
    <location>
        <begin position="502"/>
        <end position="537"/>
    </location>
</feature>
<dbReference type="PANTHER" id="PTHR46807">
    <property type="entry name" value="TRANSCRIPTION FACTOR PIF3"/>
    <property type="match status" value="1"/>
</dbReference>
<dbReference type="PROSITE" id="PS50888">
    <property type="entry name" value="BHLH"/>
    <property type="match status" value="1"/>
</dbReference>
<evidence type="ECO:0000313" key="8">
    <source>
        <dbReference type="RefSeq" id="XP_017971849.1"/>
    </source>
</evidence>
<evidence type="ECO:0000256" key="5">
    <source>
        <dbReference type="SAM" id="MobiDB-lite"/>
    </source>
</evidence>